<dbReference type="Pfam" id="PF12911">
    <property type="entry name" value="OppC_N"/>
    <property type="match status" value="1"/>
</dbReference>
<protein>
    <submittedName>
        <fullName evidence="11">ABC transporter permease</fullName>
    </submittedName>
</protein>
<proteinExistence type="inferred from homology"/>
<keyword evidence="5" id="KW-0571">Peptide transport</keyword>
<dbReference type="OrthoDB" id="9766870at2"/>
<evidence type="ECO:0000256" key="1">
    <source>
        <dbReference type="ARBA" id="ARBA00004651"/>
    </source>
</evidence>
<evidence type="ECO:0000256" key="9">
    <source>
        <dbReference type="RuleBase" id="RU363032"/>
    </source>
</evidence>
<keyword evidence="8 9" id="KW-0472">Membrane</keyword>
<dbReference type="GO" id="GO:0015833">
    <property type="term" value="P:peptide transport"/>
    <property type="evidence" value="ECO:0007669"/>
    <property type="project" value="UniProtKB-KW"/>
</dbReference>
<dbReference type="GO" id="GO:0055085">
    <property type="term" value="P:transmembrane transport"/>
    <property type="evidence" value="ECO:0007669"/>
    <property type="project" value="InterPro"/>
</dbReference>
<dbReference type="InterPro" id="IPR050366">
    <property type="entry name" value="BP-dependent_transpt_permease"/>
</dbReference>
<evidence type="ECO:0000256" key="2">
    <source>
        <dbReference type="ARBA" id="ARBA00022448"/>
    </source>
</evidence>
<sequence length="293" mass="31518">MADIHILATGRASSRLADLRLSGVAIVCIGILTIFILMAIFAAFIAPYEPSLPDLRARLAPPMWNEGGTTAHILGTDHLGRDMLSRLVYGSRIALLVGFFGVIVASLIGTAIGLIAGFVGGAVDSVLMAVVNTLLAVPNTLLYITVLAVFGQSLTLLIIVIGCINWTTFARVVRGEVLSIKQREFIEASRAIGQRPIVTIIRHILPNVLGPIIVIATMNVAMLIILEATLSFLGLGVQPPTVTWGRMLADGRDYVATAWWLAALPGVMITLLTLSLIFLGDWLRDRLDTRSDQ</sequence>
<dbReference type="EMBL" id="QZCG01000008">
    <property type="protein sequence ID" value="RJE84472.1"/>
    <property type="molecule type" value="Genomic_DNA"/>
</dbReference>
<feature type="transmembrane region" description="Helical" evidence="9">
    <location>
        <begin position="257"/>
        <end position="280"/>
    </location>
</feature>
<dbReference type="PANTHER" id="PTHR43386:SF1">
    <property type="entry name" value="D,D-DIPEPTIDE TRANSPORT SYSTEM PERMEASE PROTEIN DDPC-RELATED"/>
    <property type="match status" value="1"/>
</dbReference>
<dbReference type="GO" id="GO:0005886">
    <property type="term" value="C:plasma membrane"/>
    <property type="evidence" value="ECO:0007669"/>
    <property type="project" value="UniProtKB-SubCell"/>
</dbReference>
<keyword evidence="4 9" id="KW-0812">Transmembrane</keyword>
<keyword evidence="6" id="KW-0653">Protein transport</keyword>
<evidence type="ECO:0000256" key="5">
    <source>
        <dbReference type="ARBA" id="ARBA00022856"/>
    </source>
</evidence>
<comment type="caution">
    <text evidence="11">The sequence shown here is derived from an EMBL/GenBank/DDBJ whole genome shotgun (WGS) entry which is preliminary data.</text>
</comment>
<dbReference type="GO" id="GO:0015031">
    <property type="term" value="P:protein transport"/>
    <property type="evidence" value="ECO:0007669"/>
    <property type="project" value="UniProtKB-KW"/>
</dbReference>
<dbReference type="CDD" id="cd06261">
    <property type="entry name" value="TM_PBP2"/>
    <property type="match status" value="1"/>
</dbReference>
<feature type="transmembrane region" description="Helical" evidence="9">
    <location>
        <begin position="212"/>
        <end position="237"/>
    </location>
</feature>
<keyword evidence="3" id="KW-1003">Cell membrane</keyword>
<feature type="domain" description="ABC transmembrane type-1" evidence="10">
    <location>
        <begin position="91"/>
        <end position="280"/>
    </location>
</feature>
<comment type="subcellular location">
    <subcellularLocation>
        <location evidence="1 9">Cell membrane</location>
        <topology evidence="1 9">Multi-pass membrane protein</topology>
    </subcellularLocation>
</comment>
<evidence type="ECO:0000256" key="8">
    <source>
        <dbReference type="ARBA" id="ARBA00023136"/>
    </source>
</evidence>
<gene>
    <name evidence="11" type="ORF">D3P04_12525</name>
</gene>
<evidence type="ECO:0000259" key="10">
    <source>
        <dbReference type="PROSITE" id="PS50928"/>
    </source>
</evidence>
<dbReference type="Gene3D" id="1.10.3720.10">
    <property type="entry name" value="MetI-like"/>
    <property type="match status" value="1"/>
</dbReference>
<evidence type="ECO:0000256" key="3">
    <source>
        <dbReference type="ARBA" id="ARBA00022475"/>
    </source>
</evidence>
<dbReference type="SUPFAM" id="SSF161098">
    <property type="entry name" value="MetI-like"/>
    <property type="match status" value="1"/>
</dbReference>
<feature type="transmembrane region" description="Helical" evidence="9">
    <location>
        <begin position="126"/>
        <end position="150"/>
    </location>
</feature>
<dbReference type="InterPro" id="IPR035906">
    <property type="entry name" value="MetI-like_sf"/>
</dbReference>
<name>A0A418SU66_9RHOB</name>
<keyword evidence="7 9" id="KW-1133">Transmembrane helix</keyword>
<dbReference type="RefSeq" id="WP_119749379.1">
    <property type="nucleotide sequence ID" value="NZ_QZCG01000008.1"/>
</dbReference>
<accession>A0A418SU66</accession>
<evidence type="ECO:0000313" key="11">
    <source>
        <dbReference type="EMBL" id="RJE84472.1"/>
    </source>
</evidence>
<reference evidence="12" key="1">
    <citation type="submission" date="2018-09" db="EMBL/GenBank/DDBJ databases">
        <title>Acidovorax cavernicola nov. sp. isolated from Gruta de las Maravillas (Aracena, Spain).</title>
        <authorList>
            <person name="Jurado V."/>
            <person name="Gutierrez-Patricio S."/>
            <person name="Gonzalez-Pimentel J.L."/>
            <person name="Miller A.Z."/>
            <person name="Laiz L."/>
            <person name="Saiz-Jimenez C."/>
        </authorList>
    </citation>
    <scope>NUCLEOTIDE SEQUENCE [LARGE SCALE GENOMIC DNA]</scope>
    <source>
        <strain evidence="12">1011MAR3C25</strain>
    </source>
</reference>
<keyword evidence="2 9" id="KW-0813">Transport</keyword>
<dbReference type="Pfam" id="PF00528">
    <property type="entry name" value="BPD_transp_1"/>
    <property type="match status" value="1"/>
</dbReference>
<dbReference type="PROSITE" id="PS50928">
    <property type="entry name" value="ABC_TM1"/>
    <property type="match status" value="1"/>
</dbReference>
<evidence type="ECO:0000256" key="6">
    <source>
        <dbReference type="ARBA" id="ARBA00022927"/>
    </source>
</evidence>
<dbReference type="PANTHER" id="PTHR43386">
    <property type="entry name" value="OLIGOPEPTIDE TRANSPORT SYSTEM PERMEASE PROTEIN APPC"/>
    <property type="match status" value="1"/>
</dbReference>
<organism evidence="11 12">
    <name type="scientific">Paracoccus onubensis</name>
    <dbReference type="NCBI Taxonomy" id="1675788"/>
    <lineage>
        <taxon>Bacteria</taxon>
        <taxon>Pseudomonadati</taxon>
        <taxon>Pseudomonadota</taxon>
        <taxon>Alphaproteobacteria</taxon>
        <taxon>Rhodobacterales</taxon>
        <taxon>Paracoccaceae</taxon>
        <taxon>Paracoccus</taxon>
    </lineage>
</organism>
<comment type="similarity">
    <text evidence="9">Belongs to the binding-protein-dependent transport system permease family.</text>
</comment>
<dbReference type="Proteomes" id="UP000284202">
    <property type="component" value="Unassembled WGS sequence"/>
</dbReference>
<keyword evidence="12" id="KW-1185">Reference proteome</keyword>
<dbReference type="InterPro" id="IPR000515">
    <property type="entry name" value="MetI-like"/>
</dbReference>
<feature type="transmembrane region" description="Helical" evidence="9">
    <location>
        <begin position="21"/>
        <end position="46"/>
    </location>
</feature>
<dbReference type="InterPro" id="IPR025966">
    <property type="entry name" value="OppC_N"/>
</dbReference>
<feature type="transmembrane region" description="Helical" evidence="9">
    <location>
        <begin position="93"/>
        <end position="119"/>
    </location>
</feature>
<evidence type="ECO:0000256" key="4">
    <source>
        <dbReference type="ARBA" id="ARBA00022692"/>
    </source>
</evidence>
<dbReference type="AlphaFoldDB" id="A0A418SU66"/>
<evidence type="ECO:0000256" key="7">
    <source>
        <dbReference type="ARBA" id="ARBA00022989"/>
    </source>
</evidence>
<evidence type="ECO:0000313" key="12">
    <source>
        <dbReference type="Proteomes" id="UP000284202"/>
    </source>
</evidence>